<dbReference type="InterPro" id="IPR036412">
    <property type="entry name" value="HAD-like_sf"/>
</dbReference>
<dbReference type="GO" id="GO:0005829">
    <property type="term" value="C:cytosol"/>
    <property type="evidence" value="ECO:0007669"/>
    <property type="project" value="TreeGrafter"/>
</dbReference>
<proteinExistence type="predicted"/>
<dbReference type="InterPro" id="IPR000150">
    <property type="entry name" value="Cof"/>
</dbReference>
<dbReference type="RefSeq" id="WP_186559759.1">
    <property type="nucleotide sequence ID" value="NZ_JACNMF010000001.1"/>
</dbReference>
<keyword evidence="2" id="KW-1185">Reference proteome</keyword>
<organism evidence="1 2">
    <name type="scientific">Hyunsoonleella aquatilis</name>
    <dbReference type="NCBI Taxonomy" id="2762758"/>
    <lineage>
        <taxon>Bacteria</taxon>
        <taxon>Pseudomonadati</taxon>
        <taxon>Bacteroidota</taxon>
        <taxon>Flavobacteriia</taxon>
        <taxon>Flavobacteriales</taxon>
        <taxon>Flavobacteriaceae</taxon>
    </lineage>
</organism>
<evidence type="ECO:0000313" key="1">
    <source>
        <dbReference type="EMBL" id="MBC3757833.1"/>
    </source>
</evidence>
<dbReference type="NCBIfam" id="TIGR00099">
    <property type="entry name" value="Cof-subfamily"/>
    <property type="match status" value="1"/>
</dbReference>
<dbReference type="InterPro" id="IPR023214">
    <property type="entry name" value="HAD_sf"/>
</dbReference>
<dbReference type="InterPro" id="IPR006379">
    <property type="entry name" value="HAD-SF_hydro_IIB"/>
</dbReference>
<name>A0A923H868_9FLAO</name>
<dbReference type="Gene3D" id="3.40.50.1000">
    <property type="entry name" value="HAD superfamily/HAD-like"/>
    <property type="match status" value="1"/>
</dbReference>
<dbReference type="SUPFAM" id="SSF56784">
    <property type="entry name" value="HAD-like"/>
    <property type="match status" value="1"/>
</dbReference>
<dbReference type="PANTHER" id="PTHR10000">
    <property type="entry name" value="PHOSPHOSERINE PHOSPHATASE"/>
    <property type="match status" value="1"/>
</dbReference>
<dbReference type="Pfam" id="PF08282">
    <property type="entry name" value="Hydrolase_3"/>
    <property type="match status" value="1"/>
</dbReference>
<dbReference type="GO" id="GO:0000287">
    <property type="term" value="F:magnesium ion binding"/>
    <property type="evidence" value="ECO:0007669"/>
    <property type="project" value="TreeGrafter"/>
</dbReference>
<protein>
    <submittedName>
        <fullName evidence="1">HAD family phosphatase</fullName>
    </submittedName>
</protein>
<dbReference type="SFLD" id="SFLDG01140">
    <property type="entry name" value="C2.B:_Phosphomannomutase_and_P"/>
    <property type="match status" value="1"/>
</dbReference>
<evidence type="ECO:0000313" key="2">
    <source>
        <dbReference type="Proteomes" id="UP000656244"/>
    </source>
</evidence>
<dbReference type="EMBL" id="JACNMF010000001">
    <property type="protein sequence ID" value="MBC3757833.1"/>
    <property type="molecule type" value="Genomic_DNA"/>
</dbReference>
<accession>A0A923H868</accession>
<dbReference type="PROSITE" id="PS01228">
    <property type="entry name" value="COF_1"/>
    <property type="match status" value="1"/>
</dbReference>
<dbReference type="PANTHER" id="PTHR10000:SF8">
    <property type="entry name" value="HAD SUPERFAMILY HYDROLASE-LIKE, TYPE 3"/>
    <property type="match status" value="1"/>
</dbReference>
<dbReference type="Gene3D" id="3.30.1240.10">
    <property type="match status" value="1"/>
</dbReference>
<dbReference type="NCBIfam" id="TIGR01484">
    <property type="entry name" value="HAD-SF-IIB"/>
    <property type="match status" value="1"/>
</dbReference>
<sequence>MNLSQVKLIVSDMDGTLLNSKHEVSRRFLQQFNILNAAGVLFVAASGRPFYGITDKLSEIQDHIIIVAENGGLVVKNGTILSSNPLRPQNFDLIVETISSIEDAHPVFCTKNQAYVMSKSQPLLNLLSEYYAKHTLINSVADIKTEVYKVALFHENSSSEFIYPHVKHLESDFKVKLSATHWVDISENIANKGYAIELIQDQFGINPEETLAFGDYNNDLEMLENAYFSYAMENAHPKVKSTARFKTKSNNEFGVEVILEQLIKEKNLCSKRMNQT</sequence>
<gene>
    <name evidence="1" type="ORF">H7U19_05415</name>
</gene>
<reference evidence="1" key="1">
    <citation type="submission" date="2020-08" db="EMBL/GenBank/DDBJ databases">
        <title>Hyunsoonleella sp. strain SJ7 genome sequencing and assembly.</title>
        <authorList>
            <person name="Kim I."/>
        </authorList>
    </citation>
    <scope>NUCLEOTIDE SEQUENCE</scope>
    <source>
        <strain evidence="1">SJ7</strain>
    </source>
</reference>
<dbReference type="SFLD" id="SFLDS00003">
    <property type="entry name" value="Haloacid_Dehalogenase"/>
    <property type="match status" value="1"/>
</dbReference>
<dbReference type="GO" id="GO:0016791">
    <property type="term" value="F:phosphatase activity"/>
    <property type="evidence" value="ECO:0007669"/>
    <property type="project" value="UniProtKB-ARBA"/>
</dbReference>
<comment type="caution">
    <text evidence="1">The sequence shown here is derived from an EMBL/GenBank/DDBJ whole genome shotgun (WGS) entry which is preliminary data.</text>
</comment>
<dbReference type="AlphaFoldDB" id="A0A923H868"/>
<dbReference type="Proteomes" id="UP000656244">
    <property type="component" value="Unassembled WGS sequence"/>
</dbReference>